<proteinExistence type="predicted"/>
<evidence type="ECO:0000256" key="1">
    <source>
        <dbReference type="SAM" id="Phobius"/>
    </source>
</evidence>
<evidence type="ECO:0008006" key="4">
    <source>
        <dbReference type="Google" id="ProtNLM"/>
    </source>
</evidence>
<keyword evidence="1" id="KW-0472">Membrane</keyword>
<protein>
    <recommendedName>
        <fullName evidence="4">PEP-CTERM protein-sorting domain-containing protein</fullName>
    </recommendedName>
</protein>
<keyword evidence="1" id="KW-0812">Transmembrane</keyword>
<evidence type="ECO:0000313" key="2">
    <source>
        <dbReference type="EMBL" id="MDD1017177.1"/>
    </source>
</evidence>
<organism evidence="2 3">
    <name type="scientific">Pseudomonas rubra</name>
    <dbReference type="NCBI Taxonomy" id="2942627"/>
    <lineage>
        <taxon>Bacteria</taxon>
        <taxon>Pseudomonadati</taxon>
        <taxon>Pseudomonadota</taxon>
        <taxon>Gammaproteobacteria</taxon>
        <taxon>Pseudomonadales</taxon>
        <taxon>Pseudomonadaceae</taxon>
        <taxon>Pseudomonas</taxon>
    </lineage>
</organism>
<gene>
    <name evidence="2" type="ORF">M5G17_26320</name>
</gene>
<feature type="transmembrane region" description="Helical" evidence="1">
    <location>
        <begin position="7"/>
        <end position="28"/>
    </location>
</feature>
<comment type="caution">
    <text evidence="2">The sequence shown here is derived from an EMBL/GenBank/DDBJ whole genome shotgun (WGS) entry which is preliminary data.</text>
</comment>
<reference evidence="2 3" key="1">
    <citation type="submission" date="2022-05" db="EMBL/GenBank/DDBJ databases">
        <title>Novel Pseudomonas spp. Isolated from a Rainbow Trout Aquaculture Facility.</title>
        <authorList>
            <person name="Testerman T."/>
            <person name="Graf J."/>
        </authorList>
    </citation>
    <scope>NUCLEOTIDE SEQUENCE [LARGE SCALE GENOMIC DNA]</scope>
    <source>
        <strain evidence="2 3">ID1025</strain>
    </source>
</reference>
<sequence length="61" mass="6932">MKFFKKAVWFVLCITSGIVMGTGLFQFVEPGGNTDLGAMLVMIAFFMGYFLRPQRARRVVH</sequence>
<keyword evidence="3" id="KW-1185">Reference proteome</keyword>
<name>A0ABT5PGB6_9PSED</name>
<accession>A0ABT5PGB6</accession>
<feature type="transmembrane region" description="Helical" evidence="1">
    <location>
        <begin position="34"/>
        <end position="51"/>
    </location>
</feature>
<evidence type="ECO:0000313" key="3">
    <source>
        <dbReference type="Proteomes" id="UP001148184"/>
    </source>
</evidence>
<dbReference type="RefSeq" id="WP_273895794.1">
    <property type="nucleotide sequence ID" value="NZ_JAMDGP010000085.1"/>
</dbReference>
<dbReference type="EMBL" id="JAMDGZ010000079">
    <property type="protein sequence ID" value="MDD1017177.1"/>
    <property type="molecule type" value="Genomic_DNA"/>
</dbReference>
<keyword evidence="1" id="KW-1133">Transmembrane helix</keyword>
<dbReference type="Proteomes" id="UP001148184">
    <property type="component" value="Unassembled WGS sequence"/>
</dbReference>